<dbReference type="InterPro" id="IPR012677">
    <property type="entry name" value="Nucleotide-bd_a/b_plait_sf"/>
</dbReference>
<dbReference type="PANTHER" id="PTHR23236">
    <property type="entry name" value="EUKARYOTIC TRANSLATION INITIATION FACTOR 4B/4H"/>
    <property type="match status" value="1"/>
</dbReference>
<feature type="compositionally biased region" description="Basic and acidic residues" evidence="3">
    <location>
        <begin position="200"/>
        <end position="224"/>
    </location>
</feature>
<comment type="caution">
    <text evidence="5">The sequence shown here is derived from an EMBL/GenBank/DDBJ whole genome shotgun (WGS) entry which is preliminary data.</text>
</comment>
<feature type="compositionally biased region" description="Basic and acidic residues" evidence="3">
    <location>
        <begin position="281"/>
        <end position="293"/>
    </location>
</feature>
<feature type="domain" description="RRM" evidence="4">
    <location>
        <begin position="81"/>
        <end position="157"/>
    </location>
</feature>
<evidence type="ECO:0000313" key="6">
    <source>
        <dbReference type="Proteomes" id="UP001610334"/>
    </source>
</evidence>
<gene>
    <name evidence="5" type="ORF">BJX63DRAFT_29116</name>
</gene>
<dbReference type="Gene3D" id="3.30.70.330">
    <property type="match status" value="1"/>
</dbReference>
<name>A0ABR4HUK0_9EURO</name>
<accession>A0ABR4HUK0</accession>
<dbReference type="PANTHER" id="PTHR23236:SF11">
    <property type="entry name" value="EUKARYOTIC TRANSLATION INITIATION FACTOR 4H"/>
    <property type="match status" value="1"/>
</dbReference>
<feature type="compositionally biased region" description="Basic and acidic residues" evidence="3">
    <location>
        <begin position="355"/>
        <end position="379"/>
    </location>
</feature>
<proteinExistence type="predicted"/>
<dbReference type="InterPro" id="IPR035979">
    <property type="entry name" value="RBD_domain_sf"/>
</dbReference>
<dbReference type="Proteomes" id="UP001610334">
    <property type="component" value="Unassembled WGS sequence"/>
</dbReference>
<protein>
    <recommendedName>
        <fullName evidence="4">RRM domain-containing protein</fullName>
    </recommendedName>
</protein>
<evidence type="ECO:0000259" key="4">
    <source>
        <dbReference type="PROSITE" id="PS50102"/>
    </source>
</evidence>
<evidence type="ECO:0000256" key="3">
    <source>
        <dbReference type="SAM" id="MobiDB-lite"/>
    </source>
</evidence>
<keyword evidence="6" id="KW-1185">Reference proteome</keyword>
<feature type="compositionally biased region" description="Pro residues" evidence="3">
    <location>
        <begin position="294"/>
        <end position="303"/>
    </location>
</feature>
<organism evidence="5 6">
    <name type="scientific">Aspergillus granulosus</name>
    <dbReference type="NCBI Taxonomy" id="176169"/>
    <lineage>
        <taxon>Eukaryota</taxon>
        <taxon>Fungi</taxon>
        <taxon>Dikarya</taxon>
        <taxon>Ascomycota</taxon>
        <taxon>Pezizomycotina</taxon>
        <taxon>Eurotiomycetes</taxon>
        <taxon>Eurotiomycetidae</taxon>
        <taxon>Eurotiales</taxon>
        <taxon>Aspergillaceae</taxon>
        <taxon>Aspergillus</taxon>
        <taxon>Aspergillus subgen. Nidulantes</taxon>
    </lineage>
</organism>
<feature type="compositionally biased region" description="Basic and acidic residues" evidence="3">
    <location>
        <begin position="257"/>
        <end position="271"/>
    </location>
</feature>
<evidence type="ECO:0000256" key="1">
    <source>
        <dbReference type="ARBA" id="ARBA00022884"/>
    </source>
</evidence>
<feature type="compositionally biased region" description="Polar residues" evidence="3">
    <location>
        <begin position="393"/>
        <end position="405"/>
    </location>
</feature>
<keyword evidence="1 2" id="KW-0694">RNA-binding</keyword>
<dbReference type="SUPFAM" id="SSF54928">
    <property type="entry name" value="RNA-binding domain, RBD"/>
    <property type="match status" value="1"/>
</dbReference>
<feature type="compositionally biased region" description="Low complexity" evidence="3">
    <location>
        <begin position="332"/>
        <end position="344"/>
    </location>
</feature>
<dbReference type="PROSITE" id="PS50102">
    <property type="entry name" value="RRM"/>
    <property type="match status" value="1"/>
</dbReference>
<evidence type="ECO:0000256" key="2">
    <source>
        <dbReference type="PROSITE-ProRule" id="PRU00176"/>
    </source>
</evidence>
<reference evidence="5 6" key="1">
    <citation type="submission" date="2024-07" db="EMBL/GenBank/DDBJ databases">
        <title>Section-level genome sequencing and comparative genomics of Aspergillus sections Usti and Cavernicolus.</title>
        <authorList>
            <consortium name="Lawrence Berkeley National Laboratory"/>
            <person name="Nybo J.L."/>
            <person name="Vesth T.C."/>
            <person name="Theobald S."/>
            <person name="Frisvad J.C."/>
            <person name="Larsen T.O."/>
            <person name="Kjaerboelling I."/>
            <person name="Rothschild-Mancinelli K."/>
            <person name="Lyhne E.K."/>
            <person name="Kogle M.E."/>
            <person name="Barry K."/>
            <person name="Clum A."/>
            <person name="Na H."/>
            <person name="Ledsgaard L."/>
            <person name="Lin J."/>
            <person name="Lipzen A."/>
            <person name="Kuo A."/>
            <person name="Riley R."/>
            <person name="Mondo S."/>
            <person name="Labutti K."/>
            <person name="Haridas S."/>
            <person name="Pangalinan J."/>
            <person name="Salamov A.A."/>
            <person name="Simmons B.A."/>
            <person name="Magnuson J.K."/>
            <person name="Chen J."/>
            <person name="Drula E."/>
            <person name="Henrissat B."/>
            <person name="Wiebenga A."/>
            <person name="Lubbers R.J."/>
            <person name="Gomes A.C."/>
            <person name="Makela M.R."/>
            <person name="Stajich J."/>
            <person name="Grigoriev I.V."/>
            <person name="Mortensen U.H."/>
            <person name="De Vries R.P."/>
            <person name="Baker S.E."/>
            <person name="Andersen M.R."/>
        </authorList>
    </citation>
    <scope>NUCLEOTIDE SEQUENCE [LARGE SCALE GENOMIC DNA]</scope>
    <source>
        <strain evidence="5 6">CBS 588.65</strain>
    </source>
</reference>
<dbReference type="EMBL" id="JBFXLT010000011">
    <property type="protein sequence ID" value="KAL2819158.1"/>
    <property type="molecule type" value="Genomic_DNA"/>
</dbReference>
<feature type="compositionally biased region" description="Low complexity" evidence="3">
    <location>
        <begin position="304"/>
        <end position="318"/>
    </location>
</feature>
<evidence type="ECO:0000313" key="5">
    <source>
        <dbReference type="EMBL" id="KAL2819158.1"/>
    </source>
</evidence>
<sequence>MAPGKQKAQKMSLGNFLADENFGSWADEMEDMPLPAPASSGFGSDRRPPPASSAGYGGSGGFNDRGYAVREPLPLPTQPPYTAHIGNLSFDATADDISELFAECGVTNVRIVEDKLTKSPKGFGYVEFETVDGLKKALDFSGATLQGRAIRISIAEPPKERDVKELDWTRRGPLPSAPERRVPDRASFGRNLDNLSDAGSEPRRRSNFESDGKVRDFSNWERKGPLSPPPQREGGRPRSNEGGPGFRRSSPSWGEGRSQDGSRPPRREFQERAPTAAELDNQWRARMKPDPSPKEPSNPPSPAAAPAAPVSPAAAPAPATRPKLNLQKRTVTETSTSTSESKSSIFGGAKPIDTATREKEVEQRRQLALRQKREADEKAAAPGTTEAAKADKTNGSWRQPASTETAGDEEGWSTVGSRQRNNRRGGRN</sequence>
<dbReference type="Pfam" id="PF00076">
    <property type="entry name" value="RRM_1"/>
    <property type="match status" value="1"/>
</dbReference>
<feature type="compositionally biased region" description="Basic and acidic residues" evidence="3">
    <location>
        <begin position="161"/>
        <end position="170"/>
    </location>
</feature>
<dbReference type="InterPro" id="IPR000504">
    <property type="entry name" value="RRM_dom"/>
</dbReference>
<feature type="region of interest" description="Disordered" evidence="3">
    <location>
        <begin position="27"/>
        <end position="80"/>
    </location>
</feature>
<feature type="region of interest" description="Disordered" evidence="3">
    <location>
        <begin position="161"/>
        <end position="428"/>
    </location>
</feature>
<dbReference type="SMART" id="SM00360">
    <property type="entry name" value="RRM"/>
    <property type="match status" value="1"/>
</dbReference>